<dbReference type="Proteomes" id="UP001473302">
    <property type="component" value="Unassembled WGS sequence"/>
</dbReference>
<protein>
    <recommendedName>
        <fullName evidence="3">DUF38 domain-containing protein</fullName>
    </recommendedName>
</protein>
<keyword evidence="2" id="KW-1185">Reference proteome</keyword>
<dbReference type="EMBL" id="BAABUK010000020">
    <property type="protein sequence ID" value="GAA5814190.1"/>
    <property type="molecule type" value="Genomic_DNA"/>
</dbReference>
<organism evidence="1 2">
    <name type="scientific">Mucor flavus</name>
    <dbReference type="NCBI Taxonomy" id="439312"/>
    <lineage>
        <taxon>Eukaryota</taxon>
        <taxon>Fungi</taxon>
        <taxon>Fungi incertae sedis</taxon>
        <taxon>Mucoromycota</taxon>
        <taxon>Mucoromycotina</taxon>
        <taxon>Mucoromycetes</taxon>
        <taxon>Mucorales</taxon>
        <taxon>Mucorineae</taxon>
        <taxon>Mucoraceae</taxon>
        <taxon>Mucor</taxon>
    </lineage>
</organism>
<reference evidence="1 2" key="1">
    <citation type="submission" date="2024-04" db="EMBL/GenBank/DDBJ databases">
        <title>genome sequences of Mucor flavus KT1a and Helicostylum pulchrum KT1b strains isolated from the surface of a dry-aged beef.</title>
        <authorList>
            <person name="Toyotome T."/>
            <person name="Hosono M."/>
            <person name="Torimaru M."/>
            <person name="Fukuda K."/>
            <person name="Mikami N."/>
        </authorList>
    </citation>
    <scope>NUCLEOTIDE SEQUENCE [LARGE SCALE GENOMIC DNA]</scope>
    <source>
        <strain evidence="1 2">KT1a</strain>
    </source>
</reference>
<proteinExistence type="predicted"/>
<accession>A0ABP9Z4Z5</accession>
<sequence length="469" mass="54644">MDSSNFQEIWKLIKDERLKGNFTKLQVIPSVKDQTEENVLDYHDAAFSLQQTLRELAIYEKNVSLDKSKSWRFPNVSFVFFKLDDLEDVRFINRHMKWLPSATEAEIYFDNCGSNLDQVNTELATRIFPQVKQLSVKKNFYSNRLSNYIMKAFPNLQKMVVNVKSVFYYQVPMSTNEIVEFFEYILGIPELSVRYIPVGNQNDVMLGLNSKNRRIKKLKISYTYMSYLSGYSYISVATCPNVKERIIFSIIYKANTPPLLPHIGLIEQSGKDLQYLEIDMGLGIFGTISMKPDSDDGVTFSGILRQCPHLLGICIRNAILNTFGTHLQYQDRIEIRDYITFGNLLIHTSCLPSLSFYVPYISQFTLSRCRFMDEVIRGSIREINMASTEFYNIVYDDWESIDKVYLKVTKTINNTISWYMAQDYYINVCAEKDYEDSLPDKDVLSLFIRCKDVFQVRISLPRLDVIFKP</sequence>
<name>A0ABP9Z4Z5_9FUNG</name>
<evidence type="ECO:0000313" key="1">
    <source>
        <dbReference type="EMBL" id="GAA5814190.1"/>
    </source>
</evidence>
<comment type="caution">
    <text evidence="1">The sequence shown here is derived from an EMBL/GenBank/DDBJ whole genome shotgun (WGS) entry which is preliminary data.</text>
</comment>
<evidence type="ECO:0008006" key="3">
    <source>
        <dbReference type="Google" id="ProtNLM"/>
    </source>
</evidence>
<evidence type="ECO:0000313" key="2">
    <source>
        <dbReference type="Proteomes" id="UP001473302"/>
    </source>
</evidence>
<gene>
    <name evidence="1" type="ORF">MFLAVUS_007683</name>
</gene>